<dbReference type="InterPro" id="IPR019587">
    <property type="entry name" value="Polyketide_cyclase/dehydratase"/>
</dbReference>
<evidence type="ECO:0000313" key="1">
    <source>
        <dbReference type="EMBL" id="SFA58398.1"/>
    </source>
</evidence>
<dbReference type="RefSeq" id="WP_068360928.1">
    <property type="nucleotide sequence ID" value="NZ_FOJN01000012.1"/>
</dbReference>
<dbReference type="EMBL" id="FOJN01000012">
    <property type="protein sequence ID" value="SFA58398.1"/>
    <property type="molecule type" value="Genomic_DNA"/>
</dbReference>
<dbReference type="GeneID" id="85486855"/>
<dbReference type="InterPro" id="IPR023393">
    <property type="entry name" value="START-like_dom_sf"/>
</dbReference>
<dbReference type="AlphaFoldDB" id="A0A1I0U327"/>
<dbReference type="Gene3D" id="3.30.530.20">
    <property type="match status" value="1"/>
</dbReference>
<reference evidence="1 2" key="1">
    <citation type="submission" date="2016-10" db="EMBL/GenBank/DDBJ databases">
        <authorList>
            <person name="de Groot N.N."/>
        </authorList>
    </citation>
    <scope>NUCLEOTIDE SEQUENCE [LARGE SCALE GENOMIC DNA]</scope>
    <source>
        <strain evidence="1 2">DSM 44908</strain>
    </source>
</reference>
<gene>
    <name evidence="1" type="ORF">SAMN05444374_112108</name>
</gene>
<evidence type="ECO:0000313" key="2">
    <source>
        <dbReference type="Proteomes" id="UP000182054"/>
    </source>
</evidence>
<dbReference type="Pfam" id="PF10604">
    <property type="entry name" value="Polyketide_cyc2"/>
    <property type="match status" value="1"/>
</dbReference>
<dbReference type="OrthoDB" id="4560923at2"/>
<proteinExistence type="predicted"/>
<sequence length="145" mass="16147">MPVITREVEIAVSAADAFAYLSDHANVPHWMFGVTSFDPVRPVTRDVGDRFDAVMKLGPKTLTSTLDVVEWVENEVFALQSVAGFETSSRWRVTPIDDDRCRADVEFGYEFPGGLTGRALAKIVEPFIGQGVAMTDRNIRQRLEV</sequence>
<dbReference type="Proteomes" id="UP000182054">
    <property type="component" value="Unassembled WGS sequence"/>
</dbReference>
<organism evidence="1 2">
    <name type="scientific">Rhodococcoides kroppenstedtii</name>
    <dbReference type="NCBI Taxonomy" id="293050"/>
    <lineage>
        <taxon>Bacteria</taxon>
        <taxon>Bacillati</taxon>
        <taxon>Actinomycetota</taxon>
        <taxon>Actinomycetes</taxon>
        <taxon>Mycobacteriales</taxon>
        <taxon>Nocardiaceae</taxon>
        <taxon>Rhodococcoides</taxon>
    </lineage>
</organism>
<protein>
    <submittedName>
        <fullName evidence="1">Polyketide cyclase / dehydrase and lipid transport</fullName>
    </submittedName>
</protein>
<dbReference type="CDD" id="cd07812">
    <property type="entry name" value="SRPBCC"/>
    <property type="match status" value="1"/>
</dbReference>
<dbReference type="SUPFAM" id="SSF55961">
    <property type="entry name" value="Bet v1-like"/>
    <property type="match status" value="1"/>
</dbReference>
<name>A0A1I0U327_9NOCA</name>
<accession>A0A1I0U327</accession>